<comment type="catalytic activity">
    <reaction evidence="7 8">
        <text>CMP + ATP = CDP + ADP</text>
        <dbReference type="Rhea" id="RHEA:11600"/>
        <dbReference type="ChEBI" id="CHEBI:30616"/>
        <dbReference type="ChEBI" id="CHEBI:58069"/>
        <dbReference type="ChEBI" id="CHEBI:60377"/>
        <dbReference type="ChEBI" id="CHEBI:456216"/>
        <dbReference type="EC" id="2.7.4.25"/>
    </reaction>
</comment>
<dbReference type="Pfam" id="PF02224">
    <property type="entry name" value="Cytidylate_kin"/>
    <property type="match status" value="1"/>
</dbReference>
<dbReference type="InterPro" id="IPR027417">
    <property type="entry name" value="P-loop_NTPase"/>
</dbReference>
<dbReference type="AlphaFoldDB" id="A0A172WDL0"/>
<dbReference type="CDD" id="cd02020">
    <property type="entry name" value="CMPK"/>
    <property type="match status" value="1"/>
</dbReference>
<gene>
    <name evidence="8" type="primary">cmk</name>
    <name evidence="10" type="ORF">XW81_01435</name>
</gene>
<evidence type="ECO:0000256" key="5">
    <source>
        <dbReference type="ARBA" id="ARBA00022840"/>
    </source>
</evidence>
<dbReference type="EC" id="2.7.4.25" evidence="8"/>
<feature type="domain" description="Cytidylate kinase" evidence="9">
    <location>
        <begin position="6"/>
        <end position="216"/>
    </location>
</feature>
<proteinExistence type="inferred from homology"/>
<comment type="similarity">
    <text evidence="1 8">Belongs to the cytidylate kinase family. Type 1 subfamily.</text>
</comment>
<dbReference type="RefSeq" id="WP_075474186.1">
    <property type="nucleotide sequence ID" value="NZ_CP011299.1"/>
</dbReference>
<evidence type="ECO:0000313" key="11">
    <source>
        <dbReference type="Proteomes" id="UP000077654"/>
    </source>
</evidence>
<organism evidence="10 11">
    <name type="scientific">Buchnera aphidicola subsp. Schlechtendalia chinensis</name>
    <dbReference type="NCBI Taxonomy" id="118110"/>
    <lineage>
        <taxon>Bacteria</taxon>
        <taxon>Pseudomonadati</taxon>
        <taxon>Pseudomonadota</taxon>
        <taxon>Gammaproteobacteria</taxon>
        <taxon>Enterobacterales</taxon>
        <taxon>Erwiniaceae</taxon>
        <taxon>Buchnera</taxon>
    </lineage>
</organism>
<keyword evidence="4 8" id="KW-0418">Kinase</keyword>
<keyword evidence="2 8" id="KW-0808">Transferase</keyword>
<dbReference type="GO" id="GO:0036430">
    <property type="term" value="F:CMP kinase activity"/>
    <property type="evidence" value="ECO:0007669"/>
    <property type="project" value="RHEA"/>
</dbReference>
<dbReference type="Gene3D" id="3.40.50.300">
    <property type="entry name" value="P-loop containing nucleotide triphosphate hydrolases"/>
    <property type="match status" value="1"/>
</dbReference>
<keyword evidence="3 8" id="KW-0547">Nucleotide-binding</keyword>
<evidence type="ECO:0000256" key="6">
    <source>
        <dbReference type="ARBA" id="ARBA00047615"/>
    </source>
</evidence>
<dbReference type="Proteomes" id="UP000077654">
    <property type="component" value="Chromosome"/>
</dbReference>
<dbReference type="InterPro" id="IPR003136">
    <property type="entry name" value="Cytidylate_kin"/>
</dbReference>
<name>A0A172WDL0_BUCSC</name>
<evidence type="ECO:0000256" key="3">
    <source>
        <dbReference type="ARBA" id="ARBA00022741"/>
    </source>
</evidence>
<comment type="caution">
    <text evidence="8">Lacks conserved residue(s) required for the propagation of feature annotation.</text>
</comment>
<dbReference type="HAMAP" id="MF_00238">
    <property type="entry name" value="Cytidyl_kinase_type1"/>
    <property type="match status" value="1"/>
</dbReference>
<dbReference type="GO" id="GO:0005524">
    <property type="term" value="F:ATP binding"/>
    <property type="evidence" value="ECO:0007669"/>
    <property type="project" value="UniProtKB-UniRule"/>
</dbReference>
<keyword evidence="11" id="KW-1185">Reference proteome</keyword>
<sequence length="226" mass="26022">MNVPVITIDGPSGSGKSELCKQLSKKLNWNFLQSGLLYRILALHVLKNQHCIKKNINILLKSLNFFEIINKNISNKENSNSNILNVINKEEIGNFASKLASFSYVRKYLLIKQKMFRQFPGLVADGRDMGTIVFPDACMKFFLQASLKVRTKRRLLDLQNTTKINFDQLLIIMKERDYRDINRSISPLFPSKDSIIIDSTYMNMSQVLDICIKHITTLKNVTIFNI</sequence>
<dbReference type="GO" id="GO:0006220">
    <property type="term" value="P:pyrimidine nucleotide metabolic process"/>
    <property type="evidence" value="ECO:0007669"/>
    <property type="project" value="UniProtKB-UniRule"/>
</dbReference>
<dbReference type="OrthoDB" id="9807434at2"/>
<dbReference type="GO" id="GO:0036431">
    <property type="term" value="F:dCMP kinase activity"/>
    <property type="evidence" value="ECO:0007669"/>
    <property type="project" value="InterPro"/>
</dbReference>
<protein>
    <recommendedName>
        <fullName evidence="8">Cytidylate kinase</fullName>
        <shortName evidence="8">CK</shortName>
        <ecNumber evidence="8">2.7.4.25</ecNumber>
    </recommendedName>
    <alternativeName>
        <fullName evidence="8">Cytidine monophosphate kinase</fullName>
        <shortName evidence="8">CMP kinase</shortName>
    </alternativeName>
</protein>
<dbReference type="PATRIC" id="fig|118110.3.peg.289"/>
<evidence type="ECO:0000256" key="4">
    <source>
        <dbReference type="ARBA" id="ARBA00022777"/>
    </source>
</evidence>
<keyword evidence="8" id="KW-0963">Cytoplasm</keyword>
<evidence type="ECO:0000256" key="1">
    <source>
        <dbReference type="ARBA" id="ARBA00009427"/>
    </source>
</evidence>
<dbReference type="SUPFAM" id="SSF52540">
    <property type="entry name" value="P-loop containing nucleoside triphosphate hydrolases"/>
    <property type="match status" value="1"/>
</dbReference>
<evidence type="ECO:0000256" key="8">
    <source>
        <dbReference type="HAMAP-Rule" id="MF_00238"/>
    </source>
</evidence>
<dbReference type="InterPro" id="IPR011994">
    <property type="entry name" value="Cytidylate_kinase_dom"/>
</dbReference>
<comment type="catalytic activity">
    <reaction evidence="6 8">
        <text>dCMP + ATP = dCDP + ADP</text>
        <dbReference type="Rhea" id="RHEA:25094"/>
        <dbReference type="ChEBI" id="CHEBI:30616"/>
        <dbReference type="ChEBI" id="CHEBI:57566"/>
        <dbReference type="ChEBI" id="CHEBI:58593"/>
        <dbReference type="ChEBI" id="CHEBI:456216"/>
        <dbReference type="EC" id="2.7.4.25"/>
    </reaction>
</comment>
<evidence type="ECO:0000256" key="2">
    <source>
        <dbReference type="ARBA" id="ARBA00022679"/>
    </source>
</evidence>
<keyword evidence="5 8" id="KW-0067">ATP-binding</keyword>
<evidence type="ECO:0000259" key="9">
    <source>
        <dbReference type="Pfam" id="PF02224"/>
    </source>
</evidence>
<dbReference type="GO" id="GO:0005737">
    <property type="term" value="C:cytoplasm"/>
    <property type="evidence" value="ECO:0007669"/>
    <property type="project" value="UniProtKB-SubCell"/>
</dbReference>
<dbReference type="STRING" id="118110.XW81_01435"/>
<evidence type="ECO:0000256" key="7">
    <source>
        <dbReference type="ARBA" id="ARBA00048478"/>
    </source>
</evidence>
<evidence type="ECO:0000313" key="10">
    <source>
        <dbReference type="EMBL" id="ANF17066.1"/>
    </source>
</evidence>
<dbReference type="NCBIfam" id="TIGR00017">
    <property type="entry name" value="cmk"/>
    <property type="match status" value="1"/>
</dbReference>
<comment type="subcellular location">
    <subcellularLocation>
        <location evidence="8">Cytoplasm</location>
    </subcellularLocation>
</comment>
<reference evidence="10 11" key="1">
    <citation type="submission" date="2015-04" db="EMBL/GenBank/DDBJ databases">
        <title>Buchnera aphidicola assembly.</title>
        <authorList>
            <person name="Zhang Y."/>
        </authorList>
    </citation>
    <scope>NUCLEOTIDE SEQUENCE [LARGE SCALE GENOMIC DNA]</scope>
    <source>
        <strain evidence="10 11">SC</strain>
    </source>
</reference>
<dbReference type="EMBL" id="CP011299">
    <property type="protein sequence ID" value="ANF17066.1"/>
    <property type="molecule type" value="Genomic_DNA"/>
</dbReference>
<accession>A0A172WDL0</accession>